<reference evidence="2" key="1">
    <citation type="submission" date="2019-02" db="EMBL/GenBank/DDBJ databases">
        <authorList>
            <person name="Gruber-Vodicka R. H."/>
            <person name="Seah K. B. B."/>
        </authorList>
    </citation>
    <scope>NUCLEOTIDE SEQUENCE</scope>
    <source>
        <strain evidence="2">BECK_BY1</strain>
    </source>
</reference>
<dbReference type="SUPFAM" id="SSF143517">
    <property type="entry name" value="TRCF domain-like"/>
    <property type="match status" value="1"/>
</dbReference>
<dbReference type="Pfam" id="PF03461">
    <property type="entry name" value="TRCF"/>
    <property type="match status" value="1"/>
</dbReference>
<dbReference type="AlphaFoldDB" id="A0A450ZZL8"/>
<evidence type="ECO:0000313" key="2">
    <source>
        <dbReference type="EMBL" id="VFK59233.1"/>
    </source>
</evidence>
<dbReference type="GO" id="GO:0006281">
    <property type="term" value="P:DNA repair"/>
    <property type="evidence" value="ECO:0007669"/>
    <property type="project" value="InterPro"/>
</dbReference>
<dbReference type="InterPro" id="IPR037235">
    <property type="entry name" value="TRCF-like_C_D7"/>
</dbReference>
<evidence type="ECO:0000259" key="1">
    <source>
        <dbReference type="SMART" id="SM00982"/>
    </source>
</evidence>
<feature type="domain" description="Transcription-repair-coupling factor C-terminal" evidence="1">
    <location>
        <begin position="4"/>
        <end position="54"/>
    </location>
</feature>
<protein>
    <submittedName>
        <fullName evidence="2">TRCF domain-containing protein</fullName>
    </submittedName>
</protein>
<name>A0A450ZZL8_9GAMM</name>
<dbReference type="EMBL" id="CAADFX010000097">
    <property type="protein sequence ID" value="VFK59233.1"/>
    <property type="molecule type" value="Genomic_DNA"/>
</dbReference>
<dbReference type="InterPro" id="IPR005118">
    <property type="entry name" value="TRCF_C"/>
</dbReference>
<sequence length="92" mass="10325">MLREPAQNLFHITELKLEANALGIKKIDFGRHGGRILFGAKPNVDVEKIIALIQGEPKVYKMEGGDKLRVIKEMAEGEERVKTLGKILEMLV</sequence>
<gene>
    <name evidence="2" type="ORF">BECKTUN1418D_GA0071000_109710</name>
</gene>
<dbReference type="Gene3D" id="3.90.1150.50">
    <property type="entry name" value="Transcription-repair-coupling factor, D7 domain"/>
    <property type="match status" value="1"/>
</dbReference>
<proteinExistence type="predicted"/>
<dbReference type="SMART" id="SM00982">
    <property type="entry name" value="TRCF"/>
    <property type="match status" value="1"/>
</dbReference>
<organism evidence="2">
    <name type="scientific">Candidatus Kentrum sp. TUN</name>
    <dbReference type="NCBI Taxonomy" id="2126343"/>
    <lineage>
        <taxon>Bacteria</taxon>
        <taxon>Pseudomonadati</taxon>
        <taxon>Pseudomonadota</taxon>
        <taxon>Gammaproteobacteria</taxon>
        <taxon>Candidatus Kentrum</taxon>
    </lineage>
</organism>
<accession>A0A450ZZL8</accession>